<dbReference type="InterPro" id="IPR036135">
    <property type="entry name" value="MoeA_linker/N_sf"/>
</dbReference>
<feature type="domain" description="MoaB/Mog" evidence="10">
    <location>
        <begin position="175"/>
        <end position="313"/>
    </location>
</feature>
<dbReference type="Pfam" id="PF00994">
    <property type="entry name" value="MoCF_biosynth"/>
    <property type="match status" value="1"/>
</dbReference>
<evidence type="ECO:0000256" key="1">
    <source>
        <dbReference type="ARBA" id="ARBA00001946"/>
    </source>
</evidence>
<keyword evidence="6" id="KW-0479">Metal-binding</keyword>
<protein>
    <recommendedName>
        <fullName evidence="3">molybdopterin molybdotransferase</fullName>
        <ecNumber evidence="3">2.10.1.1</ecNumber>
    </recommendedName>
</protein>
<dbReference type="NCBIfam" id="NF045515">
    <property type="entry name" value="Glp_gephyrin"/>
    <property type="match status" value="1"/>
</dbReference>
<dbReference type="InterPro" id="IPR038987">
    <property type="entry name" value="MoeA-like"/>
</dbReference>
<dbReference type="GO" id="GO:0005829">
    <property type="term" value="C:cytosol"/>
    <property type="evidence" value="ECO:0007669"/>
    <property type="project" value="TreeGrafter"/>
</dbReference>
<keyword evidence="4" id="KW-0500">Molybdenum</keyword>
<dbReference type="InterPro" id="IPR005110">
    <property type="entry name" value="MoeA_linker/N"/>
</dbReference>
<dbReference type="FunFam" id="2.170.190.11:FF:000001">
    <property type="entry name" value="Molybdopterin molybdenumtransferase"/>
    <property type="match status" value="1"/>
</dbReference>
<dbReference type="NCBIfam" id="TIGR00177">
    <property type="entry name" value="molyb_syn"/>
    <property type="match status" value="1"/>
</dbReference>
<evidence type="ECO:0000256" key="2">
    <source>
        <dbReference type="ARBA" id="ARBA00005046"/>
    </source>
</evidence>
<dbReference type="SUPFAM" id="SSF63882">
    <property type="entry name" value="MoeA N-terminal region -like"/>
    <property type="match status" value="1"/>
</dbReference>
<evidence type="ECO:0000256" key="9">
    <source>
        <dbReference type="ARBA" id="ARBA00047317"/>
    </source>
</evidence>
<evidence type="ECO:0000259" key="10">
    <source>
        <dbReference type="SMART" id="SM00852"/>
    </source>
</evidence>
<accession>A0A3B0RI15</accession>
<dbReference type="GO" id="GO:0006777">
    <property type="term" value="P:Mo-molybdopterin cofactor biosynthetic process"/>
    <property type="evidence" value="ECO:0007669"/>
    <property type="project" value="UniProtKB-KW"/>
</dbReference>
<evidence type="ECO:0000256" key="7">
    <source>
        <dbReference type="ARBA" id="ARBA00022842"/>
    </source>
</evidence>
<keyword evidence="8" id="KW-0501">Molybdenum cofactor biosynthesis</keyword>
<dbReference type="InterPro" id="IPR036688">
    <property type="entry name" value="MoeA_C_domain_IV_sf"/>
</dbReference>
<gene>
    <name evidence="11" type="ORF">MNBD_ACTINO01-1550</name>
</gene>
<dbReference type="InterPro" id="IPR001453">
    <property type="entry name" value="MoaB/Mog_dom"/>
</dbReference>
<dbReference type="Gene3D" id="2.170.190.11">
    <property type="entry name" value="Molybdopterin biosynthesis moea protein, domain 3"/>
    <property type="match status" value="1"/>
</dbReference>
<evidence type="ECO:0000256" key="3">
    <source>
        <dbReference type="ARBA" id="ARBA00013269"/>
    </source>
</evidence>
<dbReference type="AlphaFoldDB" id="A0A3B0RI15"/>
<organism evidence="11">
    <name type="scientific">hydrothermal vent metagenome</name>
    <dbReference type="NCBI Taxonomy" id="652676"/>
    <lineage>
        <taxon>unclassified sequences</taxon>
        <taxon>metagenomes</taxon>
        <taxon>ecological metagenomes</taxon>
    </lineage>
</organism>
<dbReference type="Gene3D" id="2.40.340.10">
    <property type="entry name" value="MoeA, C-terminal, domain IV"/>
    <property type="match status" value="1"/>
</dbReference>
<keyword evidence="7" id="KW-0460">Magnesium</keyword>
<dbReference type="EC" id="2.10.1.1" evidence="3"/>
<evidence type="ECO:0000256" key="4">
    <source>
        <dbReference type="ARBA" id="ARBA00022505"/>
    </source>
</evidence>
<comment type="cofactor">
    <cofactor evidence="1">
        <name>Mg(2+)</name>
        <dbReference type="ChEBI" id="CHEBI:18420"/>
    </cofactor>
</comment>
<dbReference type="InterPro" id="IPR036425">
    <property type="entry name" value="MoaB/Mog-like_dom_sf"/>
</dbReference>
<dbReference type="SUPFAM" id="SSF63867">
    <property type="entry name" value="MoeA C-terminal domain-like"/>
    <property type="match status" value="1"/>
</dbReference>
<dbReference type="SUPFAM" id="SSF53218">
    <property type="entry name" value="Molybdenum cofactor biosynthesis proteins"/>
    <property type="match status" value="1"/>
</dbReference>
<dbReference type="Gene3D" id="3.90.105.10">
    <property type="entry name" value="Molybdopterin biosynthesis moea protein, domain 2"/>
    <property type="match status" value="1"/>
</dbReference>
<dbReference type="PANTHER" id="PTHR10192:SF5">
    <property type="entry name" value="GEPHYRIN"/>
    <property type="match status" value="1"/>
</dbReference>
<sequence length="408" mass="41832">MKPLAQAQVEILAGVPGLGTEEVPVAEALSRVMAEPAVATGPVPPFPNSAMDGYAVRAGDLSSVPVTLPVNEDVAAGSVPTLDVVPGTATRIMTGAPMPGGADAVVPVEDTESADRSTVIINASVGEGTHVRPAGGDVAPGDVVVEAGVRLTARHVAALAGAGIAPVVSKVPTVALMSTGDEVVEPDTAELAPGKIRDTNRVLLRAMLADLGVPFVDLGIVGDDTEELRAAYVHAAEVGDVIVSTGGVSMGDFDFVKEILRDTGSVDFWRVAMQPGKPFAFGNVSGTPLFGLPGNPVSTFVSFEQFVRPAILSMMGATKVFRPRIAGIMGEDVQTNDEKEVFLRVLLAEDSNGSFVAVRSGGQGSNVLSTLAAAEAFAVIPVGVGSLSAGDPVTLEMFVWAENRGIDE</sequence>
<evidence type="ECO:0000256" key="8">
    <source>
        <dbReference type="ARBA" id="ARBA00023150"/>
    </source>
</evidence>
<dbReference type="GO" id="GO:0046872">
    <property type="term" value="F:metal ion binding"/>
    <property type="evidence" value="ECO:0007669"/>
    <property type="project" value="UniProtKB-KW"/>
</dbReference>
<dbReference type="Pfam" id="PF03454">
    <property type="entry name" value="MoeA_C"/>
    <property type="match status" value="1"/>
</dbReference>
<dbReference type="FunFam" id="3.40.980.10:FF:000004">
    <property type="entry name" value="Molybdopterin molybdenumtransferase"/>
    <property type="match status" value="1"/>
</dbReference>
<proteinExistence type="predicted"/>
<dbReference type="GO" id="GO:0061599">
    <property type="term" value="F:molybdopterin molybdotransferase activity"/>
    <property type="evidence" value="ECO:0007669"/>
    <property type="project" value="UniProtKB-EC"/>
</dbReference>
<dbReference type="InterPro" id="IPR005111">
    <property type="entry name" value="MoeA_C_domain_IV"/>
</dbReference>
<dbReference type="CDD" id="cd00887">
    <property type="entry name" value="MoeA"/>
    <property type="match status" value="1"/>
</dbReference>
<keyword evidence="5 11" id="KW-0808">Transferase</keyword>
<comment type="catalytic activity">
    <reaction evidence="9">
        <text>adenylyl-molybdopterin + molybdate = Mo-molybdopterin + AMP + H(+)</text>
        <dbReference type="Rhea" id="RHEA:35047"/>
        <dbReference type="ChEBI" id="CHEBI:15378"/>
        <dbReference type="ChEBI" id="CHEBI:36264"/>
        <dbReference type="ChEBI" id="CHEBI:62727"/>
        <dbReference type="ChEBI" id="CHEBI:71302"/>
        <dbReference type="ChEBI" id="CHEBI:456215"/>
        <dbReference type="EC" id="2.10.1.1"/>
    </reaction>
</comment>
<reference evidence="11" key="1">
    <citation type="submission" date="2018-06" db="EMBL/GenBank/DDBJ databases">
        <authorList>
            <person name="Zhirakovskaya E."/>
        </authorList>
    </citation>
    <scope>NUCLEOTIDE SEQUENCE</scope>
</reference>
<dbReference type="Gene3D" id="3.40.980.10">
    <property type="entry name" value="MoaB/Mog-like domain"/>
    <property type="match status" value="1"/>
</dbReference>
<evidence type="ECO:0000313" key="11">
    <source>
        <dbReference type="EMBL" id="VAV91482.1"/>
    </source>
</evidence>
<dbReference type="Pfam" id="PF03453">
    <property type="entry name" value="MoeA_N"/>
    <property type="match status" value="1"/>
</dbReference>
<dbReference type="UniPathway" id="UPA00344"/>
<evidence type="ECO:0000256" key="6">
    <source>
        <dbReference type="ARBA" id="ARBA00022723"/>
    </source>
</evidence>
<dbReference type="PANTHER" id="PTHR10192">
    <property type="entry name" value="MOLYBDOPTERIN BIOSYNTHESIS PROTEIN"/>
    <property type="match status" value="1"/>
</dbReference>
<evidence type="ECO:0000256" key="5">
    <source>
        <dbReference type="ARBA" id="ARBA00022679"/>
    </source>
</evidence>
<dbReference type="EMBL" id="UOEI01000061">
    <property type="protein sequence ID" value="VAV91482.1"/>
    <property type="molecule type" value="Genomic_DNA"/>
</dbReference>
<name>A0A3B0RI15_9ZZZZ</name>
<dbReference type="SMART" id="SM00852">
    <property type="entry name" value="MoCF_biosynth"/>
    <property type="match status" value="1"/>
</dbReference>
<comment type="pathway">
    <text evidence="2">Cofactor biosynthesis; molybdopterin biosynthesis.</text>
</comment>